<evidence type="ECO:0000256" key="1">
    <source>
        <dbReference type="ARBA" id="ARBA00005165"/>
    </source>
</evidence>
<dbReference type="Pfam" id="PF02581">
    <property type="entry name" value="TMP-TENI"/>
    <property type="match status" value="1"/>
</dbReference>
<dbReference type="InterPro" id="IPR013785">
    <property type="entry name" value="Aldolase_TIM"/>
</dbReference>
<dbReference type="EMBL" id="CP036289">
    <property type="protein sequence ID" value="QDU73884.1"/>
    <property type="molecule type" value="Genomic_DNA"/>
</dbReference>
<evidence type="ECO:0000256" key="2">
    <source>
        <dbReference type="ARBA" id="ARBA00022679"/>
    </source>
</evidence>
<dbReference type="InterPro" id="IPR041397">
    <property type="entry name" value="ThiD2"/>
</dbReference>
<dbReference type="RefSeq" id="WP_196782276.1">
    <property type="nucleotide sequence ID" value="NZ_CP036289.1"/>
</dbReference>
<organism evidence="15 16">
    <name type="scientific">Bremerella volcania</name>
    <dbReference type="NCBI Taxonomy" id="2527984"/>
    <lineage>
        <taxon>Bacteria</taxon>
        <taxon>Pseudomonadati</taxon>
        <taxon>Planctomycetota</taxon>
        <taxon>Planctomycetia</taxon>
        <taxon>Pirellulales</taxon>
        <taxon>Pirellulaceae</taxon>
        <taxon>Bremerella</taxon>
    </lineage>
</organism>
<evidence type="ECO:0000256" key="4">
    <source>
        <dbReference type="ARBA" id="ARBA00022842"/>
    </source>
</evidence>
<keyword evidence="5 9" id="KW-0784">Thiamine biosynthesis</keyword>
<evidence type="ECO:0000256" key="9">
    <source>
        <dbReference type="HAMAP-Rule" id="MF_00097"/>
    </source>
</evidence>
<feature type="binding site" evidence="9">
    <location>
        <begin position="190"/>
        <end position="194"/>
    </location>
    <ligand>
        <name>4-amino-2-methyl-5-(diphosphooxymethyl)pyrimidine</name>
        <dbReference type="ChEBI" id="CHEBI:57841"/>
    </ligand>
</feature>
<comment type="function">
    <text evidence="9">Condenses 4-methyl-5-(beta-hydroxyethyl)thiazole monophosphate (THZ-P) and 2-methyl-4-amino-5-hydroxymethyl pyrimidine pyrophosphate (HMP-PP) to form thiamine monophosphate (TMP).</text>
</comment>
<feature type="binding site" evidence="9">
    <location>
        <position position="223"/>
    </location>
    <ligand>
        <name>Mg(2+)</name>
        <dbReference type="ChEBI" id="CHEBI:18420"/>
    </ligand>
</feature>
<sequence>MTDPNNLDHGGLPPSMDISLWRTLDAAANRASEGLRVIEDFVRYGQNDSFLTTELKSLRHQLDSTLQRFDRSQAIQSRDTFGDVGTTVQGKLEQSRADWSDLLTANFKRLQQALRSLEEHAKLIDAEVAASFERARYLTYSLEKMVMTTVAASGAFPEVSIYVLTDGRADGPSFDTFVAKLVEAEVDVIQLRDKNLDDRTLLARAEALRKRTAGTATKMILNDRTDLAKVSGADGVHVGQEELTVSQARSVLGVGKLVGVSTHSIEQARQAVRDGADYIGIGPTFPSGTKTFDAFPGVKLLREVAKEITLPGFAIGGIDVSNVTEVAEAGIRRVAVSGCVTKADDPGAVVRELRKSLTLDSPNS</sequence>
<dbReference type="InterPro" id="IPR016229">
    <property type="entry name" value="TMP_synthase_cyanobac_bac"/>
</dbReference>
<feature type="binding site" evidence="9">
    <location>
        <position position="317"/>
    </location>
    <ligand>
        <name>2-[(2R,5Z)-2-carboxy-4-methylthiazol-5(2H)-ylidene]ethyl phosphate</name>
        <dbReference type="ChEBI" id="CHEBI:62899"/>
    </ligand>
</feature>
<gene>
    <name evidence="9 15" type="primary">thiE</name>
    <name evidence="15" type="ORF">Pan97_08840</name>
</gene>
<accession>A0A518C3W5</accession>
<feature type="binding site" evidence="9">
    <location>
        <position position="290"/>
    </location>
    <ligand>
        <name>4-amino-2-methyl-5-(diphosphooxymethyl)pyrimidine</name>
        <dbReference type="ChEBI" id="CHEBI:57841"/>
    </ligand>
</feature>
<evidence type="ECO:0000259" key="13">
    <source>
        <dbReference type="Pfam" id="PF02581"/>
    </source>
</evidence>
<keyword evidence="12" id="KW-0175">Coiled coil</keyword>
<dbReference type="GO" id="GO:0009229">
    <property type="term" value="P:thiamine diphosphate biosynthetic process"/>
    <property type="evidence" value="ECO:0007669"/>
    <property type="project" value="UniProtKB-UniRule"/>
</dbReference>
<evidence type="ECO:0000313" key="15">
    <source>
        <dbReference type="EMBL" id="QDU73884.1"/>
    </source>
</evidence>
<comment type="catalytic activity">
    <reaction evidence="6 9 10">
        <text>4-methyl-5-(2-phosphooxyethyl)-thiazole + 4-amino-2-methyl-5-(diphosphooxymethyl)pyrimidine + H(+) = thiamine phosphate + diphosphate</text>
        <dbReference type="Rhea" id="RHEA:22328"/>
        <dbReference type="ChEBI" id="CHEBI:15378"/>
        <dbReference type="ChEBI" id="CHEBI:33019"/>
        <dbReference type="ChEBI" id="CHEBI:37575"/>
        <dbReference type="ChEBI" id="CHEBI:57841"/>
        <dbReference type="ChEBI" id="CHEBI:58296"/>
        <dbReference type="EC" id="2.5.1.3"/>
    </reaction>
</comment>
<dbReference type="SUPFAM" id="SSF51391">
    <property type="entry name" value="Thiamin phosphate synthase"/>
    <property type="match status" value="1"/>
</dbReference>
<evidence type="ECO:0000256" key="8">
    <source>
        <dbReference type="ARBA" id="ARBA00047883"/>
    </source>
</evidence>
<dbReference type="EC" id="2.5.1.3" evidence="9"/>
<evidence type="ECO:0000259" key="14">
    <source>
        <dbReference type="Pfam" id="PF17792"/>
    </source>
</evidence>
<dbReference type="PANTHER" id="PTHR20857">
    <property type="entry name" value="THIAMINE-PHOSPHATE PYROPHOSPHORYLASE"/>
    <property type="match status" value="1"/>
</dbReference>
<feature type="binding site" evidence="9">
    <location>
        <begin position="287"/>
        <end position="289"/>
    </location>
    <ligand>
        <name>2-[(2R,5Z)-2-carboxy-4-methylthiazol-5(2H)-ylidene]ethyl phosphate</name>
        <dbReference type="ChEBI" id="CHEBI:62899"/>
    </ligand>
</feature>
<dbReference type="GO" id="GO:0000287">
    <property type="term" value="F:magnesium ion binding"/>
    <property type="evidence" value="ECO:0007669"/>
    <property type="project" value="UniProtKB-UniRule"/>
</dbReference>
<dbReference type="NCBIfam" id="NF002727">
    <property type="entry name" value="PRK02615.1"/>
    <property type="match status" value="1"/>
</dbReference>
<dbReference type="KEGG" id="bvo:Pan97_08840"/>
<dbReference type="Pfam" id="PF17792">
    <property type="entry name" value="ThiD2"/>
    <property type="match status" value="1"/>
</dbReference>
<dbReference type="CDD" id="cd00564">
    <property type="entry name" value="TMP_TenI"/>
    <property type="match status" value="1"/>
</dbReference>
<proteinExistence type="inferred from homology"/>
<evidence type="ECO:0000256" key="5">
    <source>
        <dbReference type="ARBA" id="ARBA00022977"/>
    </source>
</evidence>
<dbReference type="Proteomes" id="UP000318626">
    <property type="component" value="Chromosome"/>
</dbReference>
<keyword evidence="4 9" id="KW-0460">Magnesium</keyword>
<dbReference type="AlphaFoldDB" id="A0A518C3W5"/>
<dbReference type="UniPathway" id="UPA00060">
    <property type="reaction ID" value="UER00141"/>
</dbReference>
<evidence type="ECO:0000256" key="7">
    <source>
        <dbReference type="ARBA" id="ARBA00047851"/>
    </source>
</evidence>
<dbReference type="GO" id="GO:0005737">
    <property type="term" value="C:cytoplasm"/>
    <property type="evidence" value="ECO:0007669"/>
    <property type="project" value="TreeGrafter"/>
</dbReference>
<keyword evidence="16" id="KW-1185">Reference proteome</keyword>
<feature type="coiled-coil region" evidence="12">
    <location>
        <begin position="100"/>
        <end position="127"/>
    </location>
</feature>
<feature type="binding site" evidence="9">
    <location>
        <position position="261"/>
    </location>
    <ligand>
        <name>4-amino-2-methyl-5-(diphosphooxymethyl)pyrimidine</name>
        <dbReference type="ChEBI" id="CHEBI:57841"/>
    </ligand>
</feature>
<feature type="domain" description="ThiD2" evidence="14">
    <location>
        <begin position="22"/>
        <end position="144"/>
    </location>
</feature>
<evidence type="ECO:0000256" key="3">
    <source>
        <dbReference type="ARBA" id="ARBA00022723"/>
    </source>
</evidence>
<dbReference type="HAMAP" id="MF_00097">
    <property type="entry name" value="TMP_synthase"/>
    <property type="match status" value="1"/>
</dbReference>
<protein>
    <recommendedName>
        <fullName evidence="9">Thiamine-phosphate synthase</fullName>
        <shortName evidence="9">TP synthase</shortName>
        <shortName evidence="9">TPS</shortName>
        <ecNumber evidence="9">2.5.1.3</ecNumber>
    </recommendedName>
    <alternativeName>
        <fullName evidence="9">Thiamine-phosphate pyrophosphorylase</fullName>
        <shortName evidence="9">TMP pyrophosphorylase</shortName>
        <shortName evidence="9">TMP-PPase</shortName>
    </alternativeName>
</protein>
<dbReference type="NCBIfam" id="TIGR00693">
    <property type="entry name" value="thiE"/>
    <property type="match status" value="1"/>
</dbReference>
<dbReference type="PIRSF" id="PIRSF000512">
    <property type="entry name" value="TMP_PPase_Cyanobac_prd"/>
    <property type="match status" value="1"/>
</dbReference>
<reference evidence="16" key="1">
    <citation type="submission" date="2019-02" db="EMBL/GenBank/DDBJ databases">
        <title>Deep-cultivation of Planctomycetes and their phenomic and genomic characterization uncovers novel biology.</title>
        <authorList>
            <person name="Wiegand S."/>
            <person name="Jogler M."/>
            <person name="Boedeker C."/>
            <person name="Pinto D."/>
            <person name="Vollmers J."/>
            <person name="Rivas-Marin E."/>
            <person name="Kohn T."/>
            <person name="Peeters S.H."/>
            <person name="Heuer A."/>
            <person name="Rast P."/>
            <person name="Oberbeckmann S."/>
            <person name="Bunk B."/>
            <person name="Jeske O."/>
            <person name="Meyerdierks A."/>
            <person name="Storesund J.E."/>
            <person name="Kallscheuer N."/>
            <person name="Luecker S."/>
            <person name="Lage O.M."/>
            <person name="Pohl T."/>
            <person name="Merkel B.J."/>
            <person name="Hornburger P."/>
            <person name="Mueller R.-W."/>
            <person name="Bruemmer F."/>
            <person name="Labrenz M."/>
            <person name="Spormann A.M."/>
            <person name="Op den Camp H."/>
            <person name="Overmann J."/>
            <person name="Amann R."/>
            <person name="Jetten M.S.M."/>
            <person name="Mascher T."/>
            <person name="Medema M.H."/>
            <person name="Devos D.P."/>
            <person name="Kaster A.-K."/>
            <person name="Ovreas L."/>
            <person name="Rohde M."/>
            <person name="Galperin M.Y."/>
            <person name="Jogler C."/>
        </authorList>
    </citation>
    <scope>NUCLEOTIDE SEQUENCE [LARGE SCALE GENOMIC DNA]</scope>
    <source>
        <strain evidence="16">Pan97</strain>
    </source>
</reference>
<evidence type="ECO:0000256" key="6">
    <source>
        <dbReference type="ARBA" id="ARBA00047334"/>
    </source>
</evidence>
<dbReference type="InterPro" id="IPR036206">
    <property type="entry name" value="ThiamineP_synth_sf"/>
</dbReference>
<feature type="domain" description="Thiamine phosphate synthase/TenI" evidence="13">
    <location>
        <begin position="161"/>
        <end position="337"/>
    </location>
</feature>
<dbReference type="GO" id="GO:0009228">
    <property type="term" value="P:thiamine biosynthetic process"/>
    <property type="evidence" value="ECO:0007669"/>
    <property type="project" value="UniProtKB-KW"/>
</dbReference>
<feature type="binding site" evidence="9">
    <location>
        <position position="242"/>
    </location>
    <ligand>
        <name>Mg(2+)</name>
        <dbReference type="ChEBI" id="CHEBI:18420"/>
    </ligand>
</feature>
<comment type="pathway">
    <text evidence="1 9 11">Cofactor biosynthesis; thiamine diphosphate biosynthesis; thiamine phosphate from 4-amino-2-methyl-5-diphosphomethylpyrimidine and 4-methyl-5-(2-phosphoethyl)-thiazole: step 1/1.</text>
</comment>
<comment type="caution">
    <text evidence="9">Lacks conserved residue(s) required for the propagation of feature annotation.</text>
</comment>
<dbReference type="InterPro" id="IPR022998">
    <property type="entry name" value="ThiamineP_synth_TenI"/>
</dbReference>
<dbReference type="GO" id="GO:0004789">
    <property type="term" value="F:thiamine-phosphate diphosphorylase activity"/>
    <property type="evidence" value="ECO:0007669"/>
    <property type="project" value="UniProtKB-UniRule"/>
</dbReference>
<evidence type="ECO:0000256" key="10">
    <source>
        <dbReference type="RuleBase" id="RU003826"/>
    </source>
</evidence>
<keyword evidence="2 9" id="KW-0808">Transferase</keyword>
<comment type="cofactor">
    <cofactor evidence="9">
        <name>Mg(2+)</name>
        <dbReference type="ChEBI" id="CHEBI:18420"/>
    </cofactor>
    <text evidence="9">Binds 1 Mg(2+) ion per subunit.</text>
</comment>
<name>A0A518C3W5_9BACT</name>
<dbReference type="InterPro" id="IPR034291">
    <property type="entry name" value="TMP_synthase"/>
</dbReference>
<comment type="catalytic activity">
    <reaction evidence="7 9 10">
        <text>2-(2-carboxy-4-methylthiazol-5-yl)ethyl phosphate + 4-amino-2-methyl-5-(diphosphooxymethyl)pyrimidine + 2 H(+) = thiamine phosphate + CO2 + diphosphate</text>
        <dbReference type="Rhea" id="RHEA:47848"/>
        <dbReference type="ChEBI" id="CHEBI:15378"/>
        <dbReference type="ChEBI" id="CHEBI:16526"/>
        <dbReference type="ChEBI" id="CHEBI:33019"/>
        <dbReference type="ChEBI" id="CHEBI:37575"/>
        <dbReference type="ChEBI" id="CHEBI:57841"/>
        <dbReference type="ChEBI" id="CHEBI:62890"/>
        <dbReference type="EC" id="2.5.1.3"/>
    </reaction>
</comment>
<keyword evidence="3 9" id="KW-0479">Metal-binding</keyword>
<comment type="similarity">
    <text evidence="9 10">Belongs to the thiamine-phosphate synthase family.</text>
</comment>
<evidence type="ECO:0000256" key="11">
    <source>
        <dbReference type="RuleBase" id="RU004253"/>
    </source>
</evidence>
<evidence type="ECO:0000313" key="16">
    <source>
        <dbReference type="Proteomes" id="UP000318626"/>
    </source>
</evidence>
<dbReference type="PANTHER" id="PTHR20857:SF15">
    <property type="entry name" value="THIAMINE-PHOSPHATE SYNTHASE"/>
    <property type="match status" value="1"/>
</dbReference>
<feature type="binding site" evidence="9">
    <location>
        <position position="222"/>
    </location>
    <ligand>
        <name>4-amino-2-methyl-5-(diphosphooxymethyl)pyrimidine</name>
        <dbReference type="ChEBI" id="CHEBI:57841"/>
    </ligand>
</feature>
<comment type="catalytic activity">
    <reaction evidence="8 9 10">
        <text>2-[(2R,5Z)-2-carboxy-4-methylthiazol-5(2H)-ylidene]ethyl phosphate + 4-amino-2-methyl-5-(diphosphooxymethyl)pyrimidine + 2 H(+) = thiamine phosphate + CO2 + diphosphate</text>
        <dbReference type="Rhea" id="RHEA:47844"/>
        <dbReference type="ChEBI" id="CHEBI:15378"/>
        <dbReference type="ChEBI" id="CHEBI:16526"/>
        <dbReference type="ChEBI" id="CHEBI:33019"/>
        <dbReference type="ChEBI" id="CHEBI:37575"/>
        <dbReference type="ChEBI" id="CHEBI:57841"/>
        <dbReference type="ChEBI" id="CHEBI:62899"/>
        <dbReference type="EC" id="2.5.1.3"/>
    </reaction>
</comment>
<dbReference type="Gene3D" id="3.20.20.70">
    <property type="entry name" value="Aldolase class I"/>
    <property type="match status" value="1"/>
</dbReference>
<evidence type="ECO:0000256" key="12">
    <source>
        <dbReference type="SAM" id="Coils"/>
    </source>
</evidence>